<dbReference type="Pfam" id="PF01266">
    <property type="entry name" value="DAO"/>
    <property type="match status" value="1"/>
</dbReference>
<dbReference type="PANTHER" id="PTHR13847">
    <property type="entry name" value="SARCOSINE DEHYDROGENASE-RELATED"/>
    <property type="match status" value="1"/>
</dbReference>
<gene>
    <name evidence="3" type="ORF">MCNF_50350</name>
</gene>
<evidence type="ECO:0000256" key="1">
    <source>
        <dbReference type="ARBA" id="ARBA00023002"/>
    </source>
</evidence>
<dbReference type="GO" id="GO:0016491">
    <property type="term" value="F:oxidoreductase activity"/>
    <property type="evidence" value="ECO:0007669"/>
    <property type="project" value="UniProtKB-KW"/>
</dbReference>
<name>A0A7I7Y410_9MYCO</name>
<dbReference type="PANTHER" id="PTHR13847:SF287">
    <property type="entry name" value="FAD-DEPENDENT OXIDOREDUCTASE DOMAIN-CONTAINING PROTEIN 1"/>
    <property type="match status" value="1"/>
</dbReference>
<dbReference type="SUPFAM" id="SSF51905">
    <property type="entry name" value="FAD/NAD(P)-binding domain"/>
    <property type="match status" value="1"/>
</dbReference>
<accession>A0A7I7Y410</accession>
<feature type="domain" description="FAD dependent oxidoreductase" evidence="2">
    <location>
        <begin position="2"/>
        <end position="352"/>
    </location>
</feature>
<dbReference type="AlphaFoldDB" id="A0A7I7Y410"/>
<dbReference type="InterPro" id="IPR006076">
    <property type="entry name" value="FAD-dep_OxRdtase"/>
</dbReference>
<dbReference type="Gene3D" id="3.50.50.60">
    <property type="entry name" value="FAD/NAD(P)-binding domain"/>
    <property type="match status" value="1"/>
</dbReference>
<dbReference type="Gene3D" id="3.30.9.10">
    <property type="entry name" value="D-Amino Acid Oxidase, subunit A, domain 2"/>
    <property type="match status" value="1"/>
</dbReference>
<keyword evidence="4" id="KW-1185">Reference proteome</keyword>
<evidence type="ECO:0000259" key="2">
    <source>
        <dbReference type="Pfam" id="PF01266"/>
    </source>
</evidence>
<organism evidence="3 4">
    <name type="scientific">Mycolicibacterium confluentis</name>
    <dbReference type="NCBI Taxonomy" id="28047"/>
    <lineage>
        <taxon>Bacteria</taxon>
        <taxon>Bacillati</taxon>
        <taxon>Actinomycetota</taxon>
        <taxon>Actinomycetes</taxon>
        <taxon>Mycobacteriales</taxon>
        <taxon>Mycobacteriaceae</taxon>
        <taxon>Mycolicibacterium</taxon>
    </lineage>
</organism>
<sequence>MVIGAGAAGLSTALCAAQLGAGSVTVIDKSYAGEGSSGLSAGVFNRQTFDGIDLEMRRFSLNVFDEMESAGLLTLYRTGYIRVARTPEQFERIQSTVARISDGTSVSVTAEQIAEMMPGIRTDDITGGMYGPFDGHLDGPGLCAAYLAAGKERGVVYRPRCEVLEADTSGAAITLKTTQGDIEADVVVNAAGSWLGHVSSLLGTNATTHNQRHQIAQVQVPSLAGRDVPMIQMYFPGSGDAGVYIRPEGEPGNFIAGAHTYELLEESVDADRYRRGVDDAFLESLAEGLMDRFPGWEDASLNGGWSGLYPNSLDGDFLVGPQRSDPRVVVVGGLGGMGLTVSAAVGRLGAEWAVHGEARTFAFADTLLPDRPSAIAADA</sequence>
<dbReference type="GO" id="GO:0005737">
    <property type="term" value="C:cytoplasm"/>
    <property type="evidence" value="ECO:0007669"/>
    <property type="project" value="TreeGrafter"/>
</dbReference>
<dbReference type="Proteomes" id="UP000466931">
    <property type="component" value="Chromosome"/>
</dbReference>
<proteinExistence type="predicted"/>
<evidence type="ECO:0000313" key="4">
    <source>
        <dbReference type="Proteomes" id="UP000466931"/>
    </source>
</evidence>
<protein>
    <recommendedName>
        <fullName evidence="2">FAD dependent oxidoreductase domain-containing protein</fullName>
    </recommendedName>
</protein>
<keyword evidence="1" id="KW-0560">Oxidoreductase</keyword>
<evidence type="ECO:0000313" key="3">
    <source>
        <dbReference type="EMBL" id="BBZ36430.1"/>
    </source>
</evidence>
<reference evidence="3" key="1">
    <citation type="journal article" date="2019" name="Emerg. Microbes Infect.">
        <title>Comprehensive subspecies identification of 175 nontuberculous mycobacteria species based on 7547 genomic profiles.</title>
        <authorList>
            <person name="Matsumoto Y."/>
            <person name="Kinjo T."/>
            <person name="Motooka D."/>
            <person name="Nabeya D."/>
            <person name="Jung N."/>
            <person name="Uechi K."/>
            <person name="Horii T."/>
            <person name="Iida T."/>
            <person name="Fujita J."/>
            <person name="Nakamura S."/>
        </authorList>
    </citation>
    <scope>NUCLEOTIDE SEQUENCE [LARGE SCALE GENOMIC DNA]</scope>
    <source>
        <strain evidence="3">JCM 13671</strain>
    </source>
</reference>
<dbReference type="InterPro" id="IPR036188">
    <property type="entry name" value="FAD/NAD-bd_sf"/>
</dbReference>
<dbReference type="EMBL" id="AP022612">
    <property type="protein sequence ID" value="BBZ36430.1"/>
    <property type="molecule type" value="Genomic_DNA"/>
</dbReference>
<reference evidence="3" key="2">
    <citation type="submission" date="2020-02" db="EMBL/GenBank/DDBJ databases">
        <authorList>
            <person name="Matsumoto Y."/>
            <person name="Motooka D."/>
            <person name="Nakamura S."/>
        </authorList>
    </citation>
    <scope>NUCLEOTIDE SEQUENCE</scope>
    <source>
        <strain evidence="3">JCM 13671</strain>
    </source>
</reference>